<keyword evidence="2 7" id="KW-0812">Transmembrane</keyword>
<keyword evidence="4" id="KW-0067">ATP-binding</keyword>
<feature type="domain" description="ABC transporter" evidence="8">
    <location>
        <begin position="185"/>
        <end position="420"/>
    </location>
</feature>
<feature type="transmembrane region" description="Helical" evidence="7">
    <location>
        <begin position="95"/>
        <end position="113"/>
    </location>
</feature>
<dbReference type="InterPro" id="IPR039421">
    <property type="entry name" value="Type_1_exporter"/>
</dbReference>
<dbReference type="FunFam" id="3.40.50.300:FF:000218">
    <property type="entry name" value="Multidrug ABC transporter ATP-binding protein"/>
    <property type="match status" value="1"/>
</dbReference>
<evidence type="ECO:0000259" key="8">
    <source>
        <dbReference type="PROSITE" id="PS50893"/>
    </source>
</evidence>
<dbReference type="PANTHER" id="PTHR24221">
    <property type="entry name" value="ATP-BINDING CASSETTE SUB-FAMILY B"/>
    <property type="match status" value="1"/>
</dbReference>
<feature type="non-terminal residue" evidence="10">
    <location>
        <position position="1"/>
    </location>
</feature>
<keyword evidence="6 7" id="KW-0472">Membrane</keyword>
<evidence type="ECO:0008006" key="12">
    <source>
        <dbReference type="Google" id="ProtNLM"/>
    </source>
</evidence>
<keyword evidence="5 7" id="KW-1133">Transmembrane helix</keyword>
<keyword evidence="3" id="KW-0547">Nucleotide-binding</keyword>
<dbReference type="GO" id="GO:0140359">
    <property type="term" value="F:ABC-type transporter activity"/>
    <property type="evidence" value="ECO:0007669"/>
    <property type="project" value="InterPro"/>
</dbReference>
<evidence type="ECO:0000256" key="5">
    <source>
        <dbReference type="ARBA" id="ARBA00022989"/>
    </source>
</evidence>
<evidence type="ECO:0000256" key="3">
    <source>
        <dbReference type="ARBA" id="ARBA00022741"/>
    </source>
</evidence>
<dbReference type="AlphaFoldDB" id="A0A2H0VI88"/>
<dbReference type="GO" id="GO:0005886">
    <property type="term" value="C:plasma membrane"/>
    <property type="evidence" value="ECO:0007669"/>
    <property type="project" value="UniProtKB-SubCell"/>
</dbReference>
<feature type="domain" description="ABC transmembrane type-1" evidence="9">
    <location>
        <begin position="1"/>
        <end position="148"/>
    </location>
</feature>
<name>A0A2H0VI88_9BACT</name>
<dbReference type="Gene3D" id="3.40.50.300">
    <property type="entry name" value="P-loop containing nucleotide triphosphate hydrolases"/>
    <property type="match status" value="1"/>
</dbReference>
<dbReference type="PROSITE" id="PS00211">
    <property type="entry name" value="ABC_TRANSPORTER_1"/>
    <property type="match status" value="1"/>
</dbReference>
<dbReference type="InterPro" id="IPR017871">
    <property type="entry name" value="ABC_transporter-like_CS"/>
</dbReference>
<feature type="transmembrane region" description="Helical" evidence="7">
    <location>
        <begin position="6"/>
        <end position="24"/>
    </location>
</feature>
<reference evidence="11" key="1">
    <citation type="submission" date="2017-09" db="EMBL/GenBank/DDBJ databases">
        <title>Depth-based differentiation of microbial function through sediment-hosted aquifers and enrichment of novel symbionts in the deep terrestrial subsurface.</title>
        <authorList>
            <person name="Probst A.J."/>
            <person name="Ladd B."/>
            <person name="Jarett J.K."/>
            <person name="Geller-Mcgrath D.E."/>
            <person name="Sieber C.M.K."/>
            <person name="Emerson J.B."/>
            <person name="Anantharaman K."/>
            <person name="Thomas B.C."/>
            <person name="Malmstrom R."/>
            <person name="Stieglmeier M."/>
            <person name="Klingl A."/>
            <person name="Woyke T."/>
            <person name="Ryan C.M."/>
            <person name="Banfield J.F."/>
        </authorList>
    </citation>
    <scope>NUCLEOTIDE SEQUENCE [LARGE SCALE GENOMIC DNA]</scope>
</reference>
<dbReference type="Pfam" id="PF00664">
    <property type="entry name" value="ABC_membrane"/>
    <property type="match status" value="1"/>
</dbReference>
<evidence type="ECO:0000256" key="4">
    <source>
        <dbReference type="ARBA" id="ARBA00022840"/>
    </source>
</evidence>
<dbReference type="GO" id="GO:0005524">
    <property type="term" value="F:ATP binding"/>
    <property type="evidence" value="ECO:0007669"/>
    <property type="project" value="UniProtKB-KW"/>
</dbReference>
<evidence type="ECO:0000313" key="11">
    <source>
        <dbReference type="Proteomes" id="UP000230796"/>
    </source>
</evidence>
<dbReference type="GO" id="GO:0016887">
    <property type="term" value="F:ATP hydrolysis activity"/>
    <property type="evidence" value="ECO:0007669"/>
    <property type="project" value="InterPro"/>
</dbReference>
<evidence type="ECO:0000256" key="7">
    <source>
        <dbReference type="SAM" id="Phobius"/>
    </source>
</evidence>
<evidence type="ECO:0000256" key="2">
    <source>
        <dbReference type="ARBA" id="ARBA00022692"/>
    </source>
</evidence>
<comment type="caution">
    <text evidence="10">The sequence shown here is derived from an EMBL/GenBank/DDBJ whole genome shotgun (WGS) entry which is preliminary data.</text>
</comment>
<dbReference type="Proteomes" id="UP000230796">
    <property type="component" value="Unassembled WGS sequence"/>
</dbReference>
<comment type="subcellular location">
    <subcellularLocation>
        <location evidence="1">Cell membrane</location>
        <topology evidence="1">Multi-pass membrane protein</topology>
    </subcellularLocation>
</comment>
<evidence type="ECO:0000256" key="1">
    <source>
        <dbReference type="ARBA" id="ARBA00004651"/>
    </source>
</evidence>
<proteinExistence type="predicted"/>
<dbReference type="InterPro" id="IPR027417">
    <property type="entry name" value="P-loop_NTPase"/>
</dbReference>
<accession>A0A2H0VI88</accession>
<dbReference type="Gene3D" id="1.20.1560.10">
    <property type="entry name" value="ABC transporter type 1, transmembrane domain"/>
    <property type="match status" value="1"/>
</dbReference>
<dbReference type="PROSITE" id="PS50929">
    <property type="entry name" value="ABC_TM1F"/>
    <property type="match status" value="1"/>
</dbReference>
<evidence type="ECO:0000256" key="6">
    <source>
        <dbReference type="ARBA" id="ARBA00023136"/>
    </source>
</evidence>
<sequence>LDKALSLSIVFFMVTYFLVSTLMLKRAMSQEKSVNKSFENLGGVTFEALNNIQTIKSLSIDWGVNVSVNKHIKELVQQIKRRIFLYQSRGGAQRIFESLFLFSVVSWIVWGILHGQRDVGLLVLFIGLFGKVSTSSAELTEVTQQLSLAKIWVSRAMAILKTQPNIENPEKVDIQQIYPPNWNKIKIKKLGFGYSKKSALRRISLTIHRGEKIGIVGMSGAGKSTLFKLLLDLYEDYDGDILIDDIPLKNLARQSYIDHVAVVLQDTELFNMSLKANIEIAGVRGISPQQDLAEVIRMAHLTSVVEQLEKGVDTIVGEKGIKLSGGQKQRVGIARALYRQPDILLLDEATSHLDAHSEKEIQNALKENLHKFTTIVIAHRLSTIKEMDKIVVLEHGKIVEQGSFGELLNNKGAFSRMWKEQKL</sequence>
<evidence type="ECO:0000259" key="9">
    <source>
        <dbReference type="PROSITE" id="PS50929"/>
    </source>
</evidence>
<gene>
    <name evidence="10" type="ORF">COT87_02815</name>
</gene>
<dbReference type="SUPFAM" id="SSF90123">
    <property type="entry name" value="ABC transporter transmembrane region"/>
    <property type="match status" value="1"/>
</dbReference>
<dbReference type="PANTHER" id="PTHR24221:SF654">
    <property type="entry name" value="ATP-BINDING CASSETTE SUB-FAMILY B MEMBER 6"/>
    <property type="match status" value="1"/>
</dbReference>
<dbReference type="SUPFAM" id="SSF52540">
    <property type="entry name" value="P-loop containing nucleoside triphosphate hydrolases"/>
    <property type="match status" value="1"/>
</dbReference>
<dbReference type="Pfam" id="PF00005">
    <property type="entry name" value="ABC_tran"/>
    <property type="match status" value="1"/>
</dbReference>
<dbReference type="EMBL" id="PFAF01000059">
    <property type="protein sequence ID" value="PIR98796.1"/>
    <property type="molecule type" value="Genomic_DNA"/>
</dbReference>
<protein>
    <recommendedName>
        <fullName evidence="12">ABC transporter domain-containing protein</fullName>
    </recommendedName>
</protein>
<evidence type="ECO:0000313" key="10">
    <source>
        <dbReference type="EMBL" id="PIR98796.1"/>
    </source>
</evidence>
<dbReference type="PROSITE" id="PS50893">
    <property type="entry name" value="ABC_TRANSPORTER_2"/>
    <property type="match status" value="1"/>
</dbReference>
<dbReference type="InterPro" id="IPR003593">
    <property type="entry name" value="AAA+_ATPase"/>
</dbReference>
<dbReference type="InterPro" id="IPR036640">
    <property type="entry name" value="ABC1_TM_sf"/>
</dbReference>
<dbReference type="InterPro" id="IPR011527">
    <property type="entry name" value="ABC1_TM_dom"/>
</dbReference>
<dbReference type="InterPro" id="IPR003439">
    <property type="entry name" value="ABC_transporter-like_ATP-bd"/>
</dbReference>
<organism evidence="10 11">
    <name type="scientific">Candidatus Collierbacteria bacterium CG10_big_fil_rev_8_21_14_0_10_44_9</name>
    <dbReference type="NCBI Taxonomy" id="1974535"/>
    <lineage>
        <taxon>Bacteria</taxon>
        <taxon>Candidatus Collieribacteriota</taxon>
    </lineage>
</organism>
<dbReference type="SMART" id="SM00382">
    <property type="entry name" value="AAA"/>
    <property type="match status" value="1"/>
</dbReference>